<evidence type="ECO:0000313" key="3">
    <source>
        <dbReference type="EMBL" id="EGC37040.1"/>
    </source>
</evidence>
<accession>F0ZG53</accession>
<dbReference type="InterPro" id="IPR052292">
    <property type="entry name" value="Glucose_repression_reg"/>
</dbReference>
<dbReference type="PANTHER" id="PTHR28051">
    <property type="entry name" value="PROTEIN MTL1-RELATED"/>
    <property type="match status" value="1"/>
</dbReference>
<name>F0ZG53_DICPU</name>
<dbReference type="OrthoDB" id="3219396at2759"/>
<dbReference type="PANTHER" id="PTHR28051:SF1">
    <property type="entry name" value="PROTEIN MTL1-RELATED"/>
    <property type="match status" value="1"/>
</dbReference>
<gene>
    <name evidence="3" type="ORF">DICPUDRAFT_97368</name>
</gene>
<dbReference type="EMBL" id="GL871009">
    <property type="protein sequence ID" value="EGC37040.1"/>
    <property type="molecule type" value="Genomic_DNA"/>
</dbReference>
<dbReference type="KEGG" id="dpp:DICPUDRAFT_97368"/>
<feature type="region of interest" description="Disordered" evidence="1">
    <location>
        <begin position="421"/>
        <end position="469"/>
    </location>
</feature>
<evidence type="ECO:0000256" key="1">
    <source>
        <dbReference type="SAM" id="MobiDB-lite"/>
    </source>
</evidence>
<evidence type="ECO:0000313" key="4">
    <source>
        <dbReference type="Proteomes" id="UP000001064"/>
    </source>
</evidence>
<feature type="domain" description="F-box" evidence="2">
    <location>
        <begin position="50"/>
        <end position="96"/>
    </location>
</feature>
<feature type="compositionally biased region" description="Low complexity" evidence="1">
    <location>
        <begin position="121"/>
        <end position="143"/>
    </location>
</feature>
<organism evidence="3 4">
    <name type="scientific">Dictyostelium purpureum</name>
    <name type="common">Slime mold</name>
    <dbReference type="NCBI Taxonomy" id="5786"/>
    <lineage>
        <taxon>Eukaryota</taxon>
        <taxon>Amoebozoa</taxon>
        <taxon>Evosea</taxon>
        <taxon>Eumycetozoa</taxon>
        <taxon>Dictyostelia</taxon>
        <taxon>Dictyosteliales</taxon>
        <taxon>Dictyosteliaceae</taxon>
        <taxon>Dictyostelium</taxon>
    </lineage>
</organism>
<dbReference type="InParanoid" id="F0ZG53"/>
<dbReference type="Pfam" id="PF12937">
    <property type="entry name" value="F-box-like"/>
    <property type="match status" value="1"/>
</dbReference>
<dbReference type="InterPro" id="IPR016159">
    <property type="entry name" value="Cullin_repeat-like_dom_sf"/>
</dbReference>
<dbReference type="eggNOG" id="ENOG502RSPY">
    <property type="taxonomic scope" value="Eukaryota"/>
</dbReference>
<dbReference type="InterPro" id="IPR001810">
    <property type="entry name" value="F-box_dom"/>
</dbReference>
<dbReference type="RefSeq" id="XP_003286397.1">
    <property type="nucleotide sequence ID" value="XM_003286349.1"/>
</dbReference>
<proteinExistence type="predicted"/>
<dbReference type="InterPro" id="IPR036047">
    <property type="entry name" value="F-box-like_dom_sf"/>
</dbReference>
<protein>
    <recommendedName>
        <fullName evidence="2">F-box domain-containing protein</fullName>
    </recommendedName>
</protein>
<evidence type="ECO:0000259" key="2">
    <source>
        <dbReference type="PROSITE" id="PS50181"/>
    </source>
</evidence>
<dbReference type="GeneID" id="10503829"/>
<feature type="compositionally biased region" description="Low complexity" evidence="1">
    <location>
        <begin position="456"/>
        <end position="469"/>
    </location>
</feature>
<dbReference type="Proteomes" id="UP000001064">
    <property type="component" value="Unassembled WGS sequence"/>
</dbReference>
<dbReference type="Gene3D" id="1.20.1310.10">
    <property type="entry name" value="Cullin Repeats"/>
    <property type="match status" value="1"/>
</dbReference>
<dbReference type="Gene3D" id="1.20.1280.50">
    <property type="match status" value="1"/>
</dbReference>
<dbReference type="PROSITE" id="PS50181">
    <property type="entry name" value="FBOX"/>
    <property type="match status" value="1"/>
</dbReference>
<dbReference type="VEuPathDB" id="AmoebaDB:DICPUDRAFT_97368"/>
<sequence>MEILINNNNNNSTINNINNVNNNNKNINQYSNNSDNKIMNENDIFNNNNNELITKIPREVWIHILGYLNEKDLLNVSFVDSFLYQISQDNFLWKPLYLKKWNVITLPHKKRISIDKNLNSNNKRINTNKPANNNPTTTDENNNNFSLNELSEYYKNINNSNILDNNNNNNNMYNLFDNNFNNSYLNFNFNNVDNSINHNLNNFVQKIFKPKLNIYNINNNDNQESFMNHLPIWKSLYRERKLIVKEGGIEEFYHLLETLIAYPLEFNRKAMMTMYTIVFQLCIVNYRMMNYLLPPMDLYRMLVECCHNHLMKIFNESILYEDGPQLIRFYLHHWNNYIHSIKRINIVFSYFHRDWISKQGEDILARPLSFNLKGANCWWNKMLHGGNTPNDPLAFVHLTTMMARGWFTVFFSQLQFDESDLDDLPNDPSLQPPPQPQSQSQLPPQPQPQPQPQSQPQPEQSQQHAQPQPQQKFNRLFNALDKCRDKNDYHLISNLFKVNGYSYMNFII</sequence>
<dbReference type="SUPFAM" id="SSF74788">
    <property type="entry name" value="Cullin repeat-like"/>
    <property type="match status" value="1"/>
</dbReference>
<dbReference type="SUPFAM" id="SSF81383">
    <property type="entry name" value="F-box domain"/>
    <property type="match status" value="1"/>
</dbReference>
<feature type="region of interest" description="Disordered" evidence="1">
    <location>
        <begin position="120"/>
        <end position="143"/>
    </location>
</feature>
<feature type="compositionally biased region" description="Pro residues" evidence="1">
    <location>
        <begin position="443"/>
        <end position="455"/>
    </location>
</feature>
<keyword evidence="4" id="KW-1185">Reference proteome</keyword>
<dbReference type="AlphaFoldDB" id="F0ZG53"/>
<reference evidence="4" key="1">
    <citation type="journal article" date="2011" name="Genome Biol.">
        <title>Comparative genomics of the social amoebae Dictyostelium discoideum and Dictyostelium purpureum.</title>
        <authorList>
            <consortium name="US DOE Joint Genome Institute (JGI-PGF)"/>
            <person name="Sucgang R."/>
            <person name="Kuo A."/>
            <person name="Tian X."/>
            <person name="Salerno W."/>
            <person name="Parikh A."/>
            <person name="Feasley C.L."/>
            <person name="Dalin E."/>
            <person name="Tu H."/>
            <person name="Huang E."/>
            <person name="Barry K."/>
            <person name="Lindquist E."/>
            <person name="Shapiro H."/>
            <person name="Bruce D."/>
            <person name="Schmutz J."/>
            <person name="Salamov A."/>
            <person name="Fey P."/>
            <person name="Gaudet P."/>
            <person name="Anjard C."/>
            <person name="Babu M.M."/>
            <person name="Basu S."/>
            <person name="Bushmanova Y."/>
            <person name="van der Wel H."/>
            <person name="Katoh-Kurasawa M."/>
            <person name="Dinh C."/>
            <person name="Coutinho P.M."/>
            <person name="Saito T."/>
            <person name="Elias M."/>
            <person name="Schaap P."/>
            <person name="Kay R.R."/>
            <person name="Henrissat B."/>
            <person name="Eichinger L."/>
            <person name="Rivero F."/>
            <person name="Putnam N.H."/>
            <person name="West C.M."/>
            <person name="Loomis W.F."/>
            <person name="Chisholm R.L."/>
            <person name="Shaulsky G."/>
            <person name="Strassmann J.E."/>
            <person name="Queller D.C."/>
            <person name="Kuspa A."/>
            <person name="Grigoriev I.V."/>
        </authorList>
    </citation>
    <scope>NUCLEOTIDE SEQUENCE [LARGE SCALE GENOMIC DNA]</scope>
    <source>
        <strain evidence="4">QSDP1</strain>
    </source>
</reference>